<feature type="compositionally biased region" description="Basic residues" evidence="1">
    <location>
        <begin position="126"/>
        <end position="159"/>
    </location>
</feature>
<dbReference type="OMA" id="QNDTLEM"/>
<dbReference type="FunCoup" id="A0A0K3AS56">
    <property type="interactions" value="818"/>
</dbReference>
<feature type="compositionally biased region" description="Low complexity" evidence="1">
    <location>
        <begin position="160"/>
        <end position="169"/>
    </location>
</feature>
<gene>
    <name evidence="3" type="ORF">CELE_F59A7.5</name>
    <name evidence="3 5" type="ORF">F59A7.5</name>
</gene>
<protein>
    <submittedName>
        <fullName evidence="3">Secreted protein</fullName>
    </submittedName>
</protein>
<feature type="chain" id="PRO_5005493819" evidence="2">
    <location>
        <begin position="22"/>
        <end position="280"/>
    </location>
</feature>
<reference evidence="3 4" key="1">
    <citation type="journal article" date="1998" name="Science">
        <title>Genome sequence of the nematode C. elegans: a platform for investigating biology.</title>
        <authorList>
            <consortium name="The C. elegans sequencing consortium"/>
            <person name="Sulson J.E."/>
            <person name="Waterston R."/>
        </authorList>
    </citation>
    <scope>NUCLEOTIDE SEQUENCE [LARGE SCALE GENOMIC DNA]</scope>
    <source>
        <strain evidence="3 4">Bristol N2</strain>
    </source>
</reference>
<evidence type="ECO:0000313" key="3">
    <source>
        <dbReference type="EMBL" id="CTQ86821.1"/>
    </source>
</evidence>
<feature type="compositionally biased region" description="Basic and acidic residues" evidence="1">
    <location>
        <begin position="256"/>
        <end position="269"/>
    </location>
</feature>
<dbReference type="ExpressionAtlas" id="A0A0K3AS56">
    <property type="expression patterns" value="baseline and differential"/>
</dbReference>
<dbReference type="AlphaFoldDB" id="A0A0K3AS56"/>
<evidence type="ECO:0000313" key="4">
    <source>
        <dbReference type="Proteomes" id="UP000001940"/>
    </source>
</evidence>
<dbReference type="InParanoid" id="A0A0K3AS56"/>
<evidence type="ECO:0000256" key="1">
    <source>
        <dbReference type="SAM" id="MobiDB-lite"/>
    </source>
</evidence>
<accession>A0A0K3AS56</accession>
<feature type="compositionally biased region" description="Polar residues" evidence="1">
    <location>
        <begin position="270"/>
        <end position="280"/>
    </location>
</feature>
<dbReference type="RefSeq" id="NP_001300122.1">
    <property type="nucleotide sequence ID" value="NM_001313193.1"/>
</dbReference>
<dbReference type="Proteomes" id="UP000001940">
    <property type="component" value="Chromosome V"/>
</dbReference>
<evidence type="ECO:0000313" key="5">
    <source>
        <dbReference type="WormBase" id="F59A7.5c"/>
    </source>
</evidence>
<dbReference type="AGR" id="WB:WBGene00019092"/>
<dbReference type="CTD" id="178683"/>
<dbReference type="EMBL" id="BX284605">
    <property type="protein sequence ID" value="CTQ86821.1"/>
    <property type="molecule type" value="Genomic_DNA"/>
</dbReference>
<feature type="region of interest" description="Disordered" evidence="1">
    <location>
        <begin position="219"/>
        <end position="280"/>
    </location>
</feature>
<feature type="compositionally biased region" description="Basic and acidic residues" evidence="1">
    <location>
        <begin position="116"/>
        <end position="125"/>
    </location>
</feature>
<feature type="region of interest" description="Disordered" evidence="1">
    <location>
        <begin position="90"/>
        <end position="178"/>
    </location>
</feature>
<name>A0A0K3AS56_CAEEL</name>
<dbReference type="OrthoDB" id="5875079at2759"/>
<dbReference type="GeneID" id="178683"/>
<dbReference type="WormBase" id="F59A7.5c">
    <property type="protein sequence ID" value="CE51043"/>
    <property type="gene ID" value="WBGene00019092"/>
</dbReference>
<feature type="signal peptide" evidence="2">
    <location>
        <begin position="1"/>
        <end position="21"/>
    </location>
</feature>
<sequence length="280" mass="32161">MRQIATAICLFLVVLTKHSIGAQNDTLEMELESNITVVKLEHGLKFQAHSEFGLPDNMTDLFNSTAADSEGVRIEIRQTIILRNRNKTGANNSSVLEAPRVKRSNKNASSSGSEENDQKDGQEDHHRKKKGATKKKVTTKKKKVTTKKPKKTTKKKLTTKKLATTTTRSTTKHRQFPDQKYLKKSISIDTKLRDSSNFESFSSWIFSLFMGFSRFSVNTTRPPLQPVTEQKPGYPDDRHQTTTRRKFVMYDDEEKEAEKKDPEKEDKFNDSNSNWRSWKN</sequence>
<evidence type="ECO:0000256" key="2">
    <source>
        <dbReference type="SAM" id="SignalP"/>
    </source>
</evidence>
<keyword evidence="2" id="KW-0732">Signal</keyword>
<organism evidence="3 4">
    <name type="scientific">Caenorhabditis elegans</name>
    <dbReference type="NCBI Taxonomy" id="6239"/>
    <lineage>
        <taxon>Eukaryota</taxon>
        <taxon>Metazoa</taxon>
        <taxon>Ecdysozoa</taxon>
        <taxon>Nematoda</taxon>
        <taxon>Chromadorea</taxon>
        <taxon>Rhabditida</taxon>
        <taxon>Rhabditina</taxon>
        <taxon>Rhabditomorpha</taxon>
        <taxon>Rhabditoidea</taxon>
        <taxon>Rhabditidae</taxon>
        <taxon>Peloderinae</taxon>
        <taxon>Caenorhabditis</taxon>
    </lineage>
</organism>
<dbReference type="Bgee" id="WBGene00019092">
    <property type="expression patterns" value="Expressed in larva and 2 other cell types or tissues"/>
</dbReference>
<proteinExistence type="predicted"/>
<keyword evidence="4" id="KW-1185">Reference proteome</keyword>